<evidence type="ECO:0000256" key="5">
    <source>
        <dbReference type="ARBA" id="ARBA00022679"/>
    </source>
</evidence>
<dbReference type="InterPro" id="IPR015813">
    <property type="entry name" value="Pyrv/PenolPyrv_kinase-like_dom"/>
</dbReference>
<dbReference type="InterPro" id="IPR040442">
    <property type="entry name" value="Pyrv_kinase-like_dom_sf"/>
</dbReference>
<evidence type="ECO:0000256" key="10">
    <source>
        <dbReference type="PIRSR" id="PIRSR000388-3"/>
    </source>
</evidence>
<organism evidence="11 12">
    <name type="scientific">Halobacteriovorax marinus</name>
    <dbReference type="NCBI Taxonomy" id="97084"/>
    <lineage>
        <taxon>Bacteria</taxon>
        <taxon>Pseudomonadati</taxon>
        <taxon>Bdellovibrionota</taxon>
        <taxon>Bacteriovoracia</taxon>
        <taxon>Bacteriovoracales</taxon>
        <taxon>Halobacteriovoraceae</taxon>
        <taxon>Halobacteriovorax</taxon>
    </lineage>
</organism>
<evidence type="ECO:0000313" key="12">
    <source>
        <dbReference type="Proteomes" id="UP000196531"/>
    </source>
</evidence>
<comment type="catalytic activity">
    <reaction evidence="7">
        <text>(6R)-5,10-methylene-5,6,7,8-tetrahydrofolate + 3-methyl-2-oxobutanoate + H2O = 2-dehydropantoate + (6S)-5,6,7,8-tetrahydrofolate</text>
        <dbReference type="Rhea" id="RHEA:11824"/>
        <dbReference type="ChEBI" id="CHEBI:11561"/>
        <dbReference type="ChEBI" id="CHEBI:11851"/>
        <dbReference type="ChEBI" id="CHEBI:15377"/>
        <dbReference type="ChEBI" id="CHEBI:15636"/>
        <dbReference type="ChEBI" id="CHEBI:57453"/>
        <dbReference type="EC" id="2.1.2.11"/>
    </reaction>
</comment>
<dbReference type="GO" id="GO:0015940">
    <property type="term" value="P:pantothenate biosynthetic process"/>
    <property type="evidence" value="ECO:0007669"/>
    <property type="project" value="UniProtKB-UniRule"/>
</dbReference>
<evidence type="ECO:0000256" key="1">
    <source>
        <dbReference type="ARBA" id="ARBA00005033"/>
    </source>
</evidence>
<proteinExistence type="inferred from homology"/>
<dbReference type="EMBL" id="MAAO01000004">
    <property type="protein sequence ID" value="OUR98592.1"/>
    <property type="molecule type" value="Genomic_DNA"/>
</dbReference>
<feature type="active site" description="Proton acceptor" evidence="7 8">
    <location>
        <position position="185"/>
    </location>
</feature>
<dbReference type="Pfam" id="PF02548">
    <property type="entry name" value="Pantoate_transf"/>
    <property type="match status" value="1"/>
</dbReference>
<sequence length="268" mass="29611">MKKLTTLKIKDHKLKEKKVPLQMLTCYDFQTAQMLNQTELDLILVGDSVGNVVLGYDTTIHVSLDEMKIFVAAVKRGAPDKFIVADLPFGSYSTVEQGLTSAVELFQYTGAESVKLEGAFPYQLELIERLTQIGIPVMGHIGLTPQSVHELGGYYVHGKDEDSANKLVQEALKLQKAGCFAVVLECVQKDIATLITNELSIPTIGIGAGDKTDGQVLVFNDLLQMGPKRPPKFCTPVANLFELKKELIEQYLTDKKKVKNVEEESSVH</sequence>
<dbReference type="CDD" id="cd06557">
    <property type="entry name" value="KPHMT-like"/>
    <property type="match status" value="1"/>
</dbReference>
<evidence type="ECO:0000256" key="2">
    <source>
        <dbReference type="ARBA" id="ARBA00008676"/>
    </source>
</evidence>
<accession>A0A1Y5FFW1</accession>
<evidence type="ECO:0000256" key="8">
    <source>
        <dbReference type="PIRSR" id="PIRSR000388-1"/>
    </source>
</evidence>
<dbReference type="FunFam" id="3.20.20.60:FF:000003">
    <property type="entry name" value="3-methyl-2-oxobutanoate hydroxymethyltransferase"/>
    <property type="match status" value="1"/>
</dbReference>
<comment type="function">
    <text evidence="6 7">Catalyzes the reversible reaction in which hydroxymethyl group from 5,10-methylenetetrahydrofolate is transferred onto alpha-ketoisovalerate to form ketopantoate.</text>
</comment>
<keyword evidence="5 7" id="KW-0808">Transferase</keyword>
<dbReference type="GO" id="GO:0008168">
    <property type="term" value="F:methyltransferase activity"/>
    <property type="evidence" value="ECO:0007669"/>
    <property type="project" value="UniProtKB-KW"/>
</dbReference>
<feature type="binding site" evidence="7 10">
    <location>
        <position position="47"/>
    </location>
    <ligand>
        <name>Mg(2+)</name>
        <dbReference type="ChEBI" id="CHEBI:18420"/>
    </ligand>
</feature>
<dbReference type="PANTHER" id="PTHR20881">
    <property type="entry name" value="3-METHYL-2-OXOBUTANOATE HYDROXYMETHYLTRANSFERASE"/>
    <property type="match status" value="1"/>
</dbReference>
<dbReference type="PIRSF" id="PIRSF000388">
    <property type="entry name" value="Pantoate_hydroxy_MeTrfase"/>
    <property type="match status" value="1"/>
</dbReference>
<evidence type="ECO:0000256" key="4">
    <source>
        <dbReference type="ARBA" id="ARBA00022655"/>
    </source>
</evidence>
<evidence type="ECO:0000313" key="11">
    <source>
        <dbReference type="EMBL" id="OUR98592.1"/>
    </source>
</evidence>
<evidence type="ECO:0000256" key="7">
    <source>
        <dbReference type="HAMAP-Rule" id="MF_00156"/>
    </source>
</evidence>
<gene>
    <name evidence="7" type="primary">panB</name>
    <name evidence="11" type="ORF">A9Q84_04035</name>
</gene>
<keyword evidence="7 10" id="KW-0479">Metal-binding</keyword>
<dbReference type="PANTHER" id="PTHR20881:SF0">
    <property type="entry name" value="3-METHYL-2-OXOBUTANOATE HYDROXYMETHYLTRANSFERASE"/>
    <property type="match status" value="1"/>
</dbReference>
<dbReference type="GO" id="GO:0003864">
    <property type="term" value="F:3-methyl-2-oxobutanoate hydroxymethyltransferase activity"/>
    <property type="evidence" value="ECO:0007669"/>
    <property type="project" value="UniProtKB-UniRule"/>
</dbReference>
<keyword evidence="7 10" id="KW-0460">Magnesium</keyword>
<dbReference type="NCBIfam" id="TIGR00222">
    <property type="entry name" value="panB"/>
    <property type="match status" value="1"/>
</dbReference>
<dbReference type="GO" id="GO:0000287">
    <property type="term" value="F:magnesium ion binding"/>
    <property type="evidence" value="ECO:0007669"/>
    <property type="project" value="TreeGrafter"/>
</dbReference>
<dbReference type="InterPro" id="IPR003700">
    <property type="entry name" value="Pantoate_hydroxy_MeTrfase"/>
</dbReference>
<comment type="subcellular location">
    <subcellularLocation>
        <location evidence="7">Cytoplasm</location>
    </subcellularLocation>
</comment>
<dbReference type="AlphaFoldDB" id="A0A1Y5FFW1"/>
<protein>
    <recommendedName>
        <fullName evidence="7">3-methyl-2-oxobutanoate hydroxymethyltransferase</fullName>
        <ecNumber evidence="7">2.1.2.11</ecNumber>
    </recommendedName>
    <alternativeName>
        <fullName evidence="7">Ketopantoate hydroxymethyltransferase</fullName>
        <shortName evidence="7">KPHMT</shortName>
    </alternativeName>
</protein>
<feature type="binding site" evidence="7 10">
    <location>
        <position position="86"/>
    </location>
    <ligand>
        <name>Mg(2+)</name>
        <dbReference type="ChEBI" id="CHEBI:18420"/>
    </ligand>
</feature>
<comment type="similarity">
    <text evidence="2 7">Belongs to the PanB family.</text>
</comment>
<dbReference type="NCBIfam" id="NF001452">
    <property type="entry name" value="PRK00311.1"/>
    <property type="match status" value="1"/>
</dbReference>
<keyword evidence="4 7" id="KW-0566">Pantothenate biosynthesis</keyword>
<feature type="binding site" evidence="7 9">
    <location>
        <position position="86"/>
    </location>
    <ligand>
        <name>3-methyl-2-oxobutanoate</name>
        <dbReference type="ChEBI" id="CHEBI:11851"/>
    </ligand>
</feature>
<dbReference type="HAMAP" id="MF_00156">
    <property type="entry name" value="PanB"/>
    <property type="match status" value="1"/>
</dbReference>
<feature type="binding site" evidence="7 10">
    <location>
        <position position="117"/>
    </location>
    <ligand>
        <name>Mg(2+)</name>
        <dbReference type="ChEBI" id="CHEBI:18420"/>
    </ligand>
</feature>
<comment type="subunit">
    <text evidence="3 7">Homodecamer; pentamer of dimers.</text>
</comment>
<dbReference type="UniPathway" id="UPA00028">
    <property type="reaction ID" value="UER00003"/>
</dbReference>
<comment type="pathway">
    <text evidence="1 7">Cofactor biosynthesis; (R)-pantothenate biosynthesis; (R)-pantoate from 3-methyl-2-oxobutanoate: step 1/2.</text>
</comment>
<keyword evidence="11" id="KW-0489">Methyltransferase</keyword>
<evidence type="ECO:0000256" key="9">
    <source>
        <dbReference type="PIRSR" id="PIRSR000388-2"/>
    </source>
</evidence>
<keyword evidence="7" id="KW-0963">Cytoplasm</keyword>
<dbReference type="SUPFAM" id="SSF51621">
    <property type="entry name" value="Phosphoenolpyruvate/pyruvate domain"/>
    <property type="match status" value="1"/>
</dbReference>
<evidence type="ECO:0000256" key="3">
    <source>
        <dbReference type="ARBA" id="ARBA00011424"/>
    </source>
</evidence>
<evidence type="ECO:0000256" key="6">
    <source>
        <dbReference type="ARBA" id="ARBA00056497"/>
    </source>
</evidence>
<name>A0A1Y5FFW1_9BACT</name>
<dbReference type="GO" id="GO:0032259">
    <property type="term" value="P:methylation"/>
    <property type="evidence" value="ECO:0007669"/>
    <property type="project" value="UniProtKB-KW"/>
</dbReference>
<comment type="cofactor">
    <cofactor evidence="7 10">
        <name>Mg(2+)</name>
        <dbReference type="ChEBI" id="CHEBI:18420"/>
    </cofactor>
    <text evidence="7 10">Binds 1 Mg(2+) ion per subunit.</text>
</comment>
<feature type="binding site" evidence="7 9">
    <location>
        <begin position="47"/>
        <end position="48"/>
    </location>
    <ligand>
        <name>3-methyl-2-oxobutanoate</name>
        <dbReference type="ChEBI" id="CHEBI:11851"/>
    </ligand>
</feature>
<comment type="caution">
    <text evidence="11">The sequence shown here is derived from an EMBL/GenBank/DDBJ whole genome shotgun (WGS) entry which is preliminary data.</text>
</comment>
<feature type="binding site" evidence="7 9">
    <location>
        <position position="115"/>
    </location>
    <ligand>
        <name>3-methyl-2-oxobutanoate</name>
        <dbReference type="ChEBI" id="CHEBI:11851"/>
    </ligand>
</feature>
<dbReference type="Proteomes" id="UP000196531">
    <property type="component" value="Unassembled WGS sequence"/>
</dbReference>
<dbReference type="EC" id="2.1.2.11" evidence="7"/>
<reference evidence="12" key="1">
    <citation type="journal article" date="2017" name="Proc. Natl. Acad. Sci. U.S.A.">
        <title>Simulation of Deepwater Horizon oil plume reveals substrate specialization within a complex community of hydrocarbon-degraders.</title>
        <authorList>
            <person name="Hu P."/>
            <person name="Dubinsky E.A."/>
            <person name="Probst A.J."/>
            <person name="Wang J."/>
            <person name="Sieber C.M.K."/>
            <person name="Tom L.M."/>
            <person name="Gardinali P."/>
            <person name="Banfield J.F."/>
            <person name="Atlas R.M."/>
            <person name="Andersen G.L."/>
        </authorList>
    </citation>
    <scope>NUCLEOTIDE SEQUENCE [LARGE SCALE GENOMIC DNA]</scope>
</reference>
<dbReference type="GO" id="GO:0005737">
    <property type="term" value="C:cytoplasm"/>
    <property type="evidence" value="ECO:0007669"/>
    <property type="project" value="UniProtKB-SubCell"/>
</dbReference>
<dbReference type="Gene3D" id="3.20.20.60">
    <property type="entry name" value="Phosphoenolpyruvate-binding domains"/>
    <property type="match status" value="1"/>
</dbReference>